<evidence type="ECO:0000256" key="1">
    <source>
        <dbReference type="SAM" id="MobiDB-lite"/>
    </source>
</evidence>
<evidence type="ECO:0000256" key="2">
    <source>
        <dbReference type="SAM" id="SignalP"/>
    </source>
</evidence>
<feature type="compositionally biased region" description="Basic residues" evidence="1">
    <location>
        <begin position="142"/>
        <end position="155"/>
    </location>
</feature>
<keyword evidence="2" id="KW-0732">Signal</keyword>
<gene>
    <name evidence="3" type="ORF">CW354_22050</name>
</gene>
<reference evidence="3 4" key="1">
    <citation type="submission" date="2017-12" db="EMBL/GenBank/DDBJ databases">
        <authorList>
            <person name="Hurst M.R.H."/>
        </authorList>
    </citation>
    <scope>NUCLEOTIDE SEQUENCE [LARGE SCALE GENOMIC DNA]</scope>
    <source>
        <strain evidence="3 4">SY-3-19</strain>
    </source>
</reference>
<dbReference type="Proteomes" id="UP000239504">
    <property type="component" value="Unassembled WGS sequence"/>
</dbReference>
<dbReference type="RefSeq" id="WP_104832259.1">
    <property type="nucleotide sequence ID" value="NZ_PJCH01000017.1"/>
</dbReference>
<sequence length="210" mass="23673">MQKIILALTASALAAACTHQVAVDDITVTNRTIVPSAEFDQRVQVAEETCEAQYEGDKQNYLAAVETRIAAKGEPDATKAPLDAFRAEINAAYNNVVQRCKTHMHCLEVQRYDEGKCYMAASDRKDAERRFSDLAETLRRIENRKKKSRHGKKRPPVTINNNIEQDTTQTQTQSNESKTGDKKVDQDILMLCGNARGLLDRRCRKPCRQC</sequence>
<comment type="caution">
    <text evidence="3">The sequence shown here is derived from an EMBL/GenBank/DDBJ whole genome shotgun (WGS) entry which is preliminary data.</text>
</comment>
<protein>
    <recommendedName>
        <fullName evidence="5">Lysozyme inhibitor LprI N-terminal domain-containing protein</fullName>
    </recommendedName>
</protein>
<dbReference type="EMBL" id="PJCH01000017">
    <property type="protein sequence ID" value="PQA85619.1"/>
    <property type="molecule type" value="Genomic_DNA"/>
</dbReference>
<evidence type="ECO:0000313" key="4">
    <source>
        <dbReference type="Proteomes" id="UP000239504"/>
    </source>
</evidence>
<feature type="signal peptide" evidence="2">
    <location>
        <begin position="1"/>
        <end position="22"/>
    </location>
</feature>
<evidence type="ECO:0008006" key="5">
    <source>
        <dbReference type="Google" id="ProtNLM"/>
    </source>
</evidence>
<keyword evidence="4" id="KW-1185">Reference proteome</keyword>
<feature type="compositionally biased region" description="Polar residues" evidence="1">
    <location>
        <begin position="158"/>
        <end position="177"/>
    </location>
</feature>
<dbReference type="PROSITE" id="PS51257">
    <property type="entry name" value="PROKAR_LIPOPROTEIN"/>
    <property type="match status" value="1"/>
</dbReference>
<proteinExistence type="predicted"/>
<feature type="region of interest" description="Disordered" evidence="1">
    <location>
        <begin position="142"/>
        <end position="182"/>
    </location>
</feature>
<dbReference type="AlphaFoldDB" id="A0A2S7JZD3"/>
<accession>A0A2S7JZD3</accession>
<feature type="chain" id="PRO_5015752235" description="Lysozyme inhibitor LprI N-terminal domain-containing protein" evidence="2">
    <location>
        <begin position="23"/>
        <end position="210"/>
    </location>
</feature>
<name>A0A2S7JZD3_9PROT</name>
<organism evidence="3 4">
    <name type="scientific">Hyphococcus luteus</name>
    <dbReference type="NCBI Taxonomy" id="2058213"/>
    <lineage>
        <taxon>Bacteria</taxon>
        <taxon>Pseudomonadati</taxon>
        <taxon>Pseudomonadota</taxon>
        <taxon>Alphaproteobacteria</taxon>
        <taxon>Parvularculales</taxon>
        <taxon>Parvularculaceae</taxon>
        <taxon>Hyphococcus</taxon>
    </lineage>
</organism>
<evidence type="ECO:0000313" key="3">
    <source>
        <dbReference type="EMBL" id="PQA85619.1"/>
    </source>
</evidence>